<dbReference type="Pfam" id="PF07690">
    <property type="entry name" value="MFS_1"/>
    <property type="match status" value="1"/>
</dbReference>
<feature type="transmembrane region" description="Helical" evidence="5">
    <location>
        <begin position="142"/>
        <end position="165"/>
    </location>
</feature>
<keyword evidence="8" id="KW-1185">Reference proteome</keyword>
<dbReference type="PANTHER" id="PTHR23542">
    <property type="match status" value="1"/>
</dbReference>
<evidence type="ECO:0000313" key="7">
    <source>
        <dbReference type="EMBL" id="AYG78627.1"/>
    </source>
</evidence>
<feature type="transmembrane region" description="Helical" evidence="5">
    <location>
        <begin position="366"/>
        <end position="385"/>
    </location>
</feature>
<dbReference type="KEGG" id="shun:DWB77_00735"/>
<sequence>MRSYRDLVKVPGAAAFVAAGFIGRIPMSMRTLGCLLMVEALTGSYTLGGAVAGAFGLSNAFTAPFLARLADRRGQRPVILWSTLIHTCGILGLVLVAESAMPSWTFFPVAILAGASALPLGSLVRARWNAVLDDGKRMQTAYALEAVLDDVVYIVGPLLVVWLAVDLFPSAGLIGAITLTVGGSLVMATLRRSEPTIHPDADRPRIGVIRMRGMPLLTLGYLATGTLLGTADVAVLNFADKHGESGMAGLLLALMIVGSMVAGFAFGLVNWKIPVVRQLLATNVLLCLTMAPLVFVDSMAAMYGFVILSGVGISPVLITGSSVVGSIVPRQALAEGFAVVGSALTLGMSAGNAIAGTLADMGGSRLAFTFVVGFGALATATTAVGGRSFTPAPEEPASITATVME</sequence>
<reference evidence="7 8" key="1">
    <citation type="submission" date="2018-10" db="EMBL/GenBank/DDBJ databases">
        <title>Relationship between Morphology and Antimicrobial Activity in Streptomyces.</title>
        <authorList>
            <person name="Kang H.J."/>
            <person name="Kim S.B."/>
        </authorList>
    </citation>
    <scope>NUCLEOTIDE SEQUENCE [LARGE SCALE GENOMIC DNA]</scope>
    <source>
        <strain evidence="7 8">BH38</strain>
    </source>
</reference>
<dbReference type="EMBL" id="CP032698">
    <property type="protein sequence ID" value="AYG78627.1"/>
    <property type="molecule type" value="Genomic_DNA"/>
</dbReference>
<protein>
    <recommendedName>
        <fullName evidence="6">Major facilitator superfamily (MFS) profile domain-containing protein</fullName>
    </recommendedName>
</protein>
<feature type="transmembrane region" description="Helical" evidence="5">
    <location>
        <begin position="332"/>
        <end position="354"/>
    </location>
</feature>
<dbReference type="PROSITE" id="PS50850">
    <property type="entry name" value="MFS"/>
    <property type="match status" value="1"/>
</dbReference>
<accession>A0A387HD37</accession>
<feature type="transmembrane region" description="Helical" evidence="5">
    <location>
        <begin position="78"/>
        <end position="97"/>
    </location>
</feature>
<feature type="transmembrane region" description="Helical" evidence="5">
    <location>
        <begin position="247"/>
        <end position="269"/>
    </location>
</feature>
<name>A0A387HD37_9ACTN</name>
<dbReference type="Gene3D" id="1.20.1250.20">
    <property type="entry name" value="MFS general substrate transporter like domains"/>
    <property type="match status" value="2"/>
</dbReference>
<evidence type="ECO:0000256" key="4">
    <source>
        <dbReference type="ARBA" id="ARBA00023136"/>
    </source>
</evidence>
<evidence type="ECO:0000256" key="2">
    <source>
        <dbReference type="ARBA" id="ARBA00022692"/>
    </source>
</evidence>
<keyword evidence="3 5" id="KW-1133">Transmembrane helix</keyword>
<dbReference type="InterPro" id="IPR011701">
    <property type="entry name" value="MFS"/>
</dbReference>
<evidence type="ECO:0000256" key="1">
    <source>
        <dbReference type="ARBA" id="ARBA00004651"/>
    </source>
</evidence>
<evidence type="ECO:0000256" key="5">
    <source>
        <dbReference type="SAM" id="Phobius"/>
    </source>
</evidence>
<feature type="transmembrane region" description="Helical" evidence="5">
    <location>
        <begin position="301"/>
        <end position="320"/>
    </location>
</feature>
<dbReference type="InterPro" id="IPR020846">
    <property type="entry name" value="MFS_dom"/>
</dbReference>
<dbReference type="InterPro" id="IPR036259">
    <property type="entry name" value="MFS_trans_sf"/>
</dbReference>
<dbReference type="GO" id="GO:0022857">
    <property type="term" value="F:transmembrane transporter activity"/>
    <property type="evidence" value="ECO:0007669"/>
    <property type="project" value="InterPro"/>
</dbReference>
<keyword evidence="4 5" id="KW-0472">Membrane</keyword>
<evidence type="ECO:0000259" key="6">
    <source>
        <dbReference type="PROSITE" id="PS50850"/>
    </source>
</evidence>
<feature type="transmembrane region" description="Helical" evidence="5">
    <location>
        <begin position="211"/>
        <end position="235"/>
    </location>
</feature>
<dbReference type="PANTHER" id="PTHR23542:SF1">
    <property type="entry name" value="MAJOR FACILITATOR SUPERFAMILY (MFS) PROFILE DOMAIN-CONTAINING PROTEIN"/>
    <property type="match status" value="1"/>
</dbReference>
<feature type="transmembrane region" description="Helical" evidence="5">
    <location>
        <begin position="276"/>
        <end position="295"/>
    </location>
</feature>
<evidence type="ECO:0000256" key="3">
    <source>
        <dbReference type="ARBA" id="ARBA00022989"/>
    </source>
</evidence>
<dbReference type="GO" id="GO:0005886">
    <property type="term" value="C:plasma membrane"/>
    <property type="evidence" value="ECO:0007669"/>
    <property type="project" value="UniProtKB-SubCell"/>
</dbReference>
<feature type="domain" description="Major facilitator superfamily (MFS) profile" evidence="6">
    <location>
        <begin position="213"/>
        <end position="405"/>
    </location>
</feature>
<feature type="transmembrane region" description="Helical" evidence="5">
    <location>
        <begin position="171"/>
        <end position="190"/>
    </location>
</feature>
<dbReference type="RefSeq" id="WP_162952402.1">
    <property type="nucleotide sequence ID" value="NZ_CP032698.1"/>
</dbReference>
<dbReference type="SUPFAM" id="SSF103473">
    <property type="entry name" value="MFS general substrate transporter"/>
    <property type="match status" value="1"/>
</dbReference>
<proteinExistence type="predicted"/>
<feature type="transmembrane region" description="Helical" evidence="5">
    <location>
        <begin position="45"/>
        <end position="66"/>
    </location>
</feature>
<keyword evidence="2 5" id="KW-0812">Transmembrane</keyword>
<organism evidence="7 8">
    <name type="scientific">Streptomyces hundungensis</name>
    <dbReference type="NCBI Taxonomy" id="1077946"/>
    <lineage>
        <taxon>Bacteria</taxon>
        <taxon>Bacillati</taxon>
        <taxon>Actinomycetota</taxon>
        <taxon>Actinomycetes</taxon>
        <taxon>Kitasatosporales</taxon>
        <taxon>Streptomycetaceae</taxon>
        <taxon>Streptomyces</taxon>
    </lineage>
</organism>
<comment type="subcellular location">
    <subcellularLocation>
        <location evidence="1">Cell membrane</location>
        <topology evidence="1">Multi-pass membrane protein</topology>
    </subcellularLocation>
</comment>
<evidence type="ECO:0000313" key="8">
    <source>
        <dbReference type="Proteomes" id="UP000271554"/>
    </source>
</evidence>
<feature type="transmembrane region" description="Helical" evidence="5">
    <location>
        <begin position="103"/>
        <end position="121"/>
    </location>
</feature>
<dbReference type="Proteomes" id="UP000271554">
    <property type="component" value="Chromosome"/>
</dbReference>
<gene>
    <name evidence="7" type="ORF">DWB77_00735</name>
</gene>
<feature type="transmembrane region" description="Helical" evidence="5">
    <location>
        <begin position="7"/>
        <end position="25"/>
    </location>
</feature>
<dbReference type="AlphaFoldDB" id="A0A387HD37"/>